<dbReference type="eggNOG" id="COG0515">
    <property type="taxonomic scope" value="Bacteria"/>
</dbReference>
<keyword evidence="3 5" id="KW-0802">TPR repeat</keyword>
<dbReference type="SUPFAM" id="SSF56112">
    <property type="entry name" value="Protein kinase-like (PK-like)"/>
    <property type="match status" value="1"/>
</dbReference>
<dbReference type="PROSITE" id="PS50011">
    <property type="entry name" value="PROTEIN_KINASE_DOM"/>
    <property type="match status" value="1"/>
</dbReference>
<feature type="binding site" evidence="6">
    <location>
        <position position="125"/>
    </location>
    <ligand>
        <name>ATP</name>
        <dbReference type="ChEBI" id="CHEBI:30616"/>
    </ligand>
</feature>
<dbReference type="eggNOG" id="COG0457">
    <property type="taxonomic scope" value="Bacteria"/>
</dbReference>
<evidence type="ECO:0000313" key="9">
    <source>
        <dbReference type="EMBL" id="AGP41059.1"/>
    </source>
</evidence>
<keyword evidence="4 6" id="KW-0067">ATP-binding</keyword>
<dbReference type="RefSeq" id="WP_020740873.1">
    <property type="nucleotide sequence ID" value="NC_021658.1"/>
</dbReference>
<dbReference type="InterPro" id="IPR019734">
    <property type="entry name" value="TPR_rpt"/>
</dbReference>
<evidence type="ECO:0000256" key="4">
    <source>
        <dbReference type="ARBA" id="ARBA00022840"/>
    </source>
</evidence>
<dbReference type="PATRIC" id="fig|1254432.3.peg.10199"/>
<keyword evidence="1" id="KW-0677">Repeat</keyword>
<dbReference type="InterPro" id="IPR011990">
    <property type="entry name" value="TPR-like_helical_dom_sf"/>
</dbReference>
<dbReference type="Gene3D" id="1.10.510.10">
    <property type="entry name" value="Transferase(Phosphotransferase) domain 1"/>
    <property type="match status" value="1"/>
</dbReference>
<dbReference type="InterPro" id="IPR008271">
    <property type="entry name" value="Ser/Thr_kinase_AS"/>
</dbReference>
<dbReference type="PANTHER" id="PTHR45641">
    <property type="entry name" value="TETRATRICOPEPTIDE REPEAT PROTEIN (AFU_ORTHOLOGUE AFUA_6G03870)"/>
    <property type="match status" value="1"/>
</dbReference>
<reference evidence="9 10" key="1">
    <citation type="journal article" date="2013" name="Sci. Rep.">
        <title>Extraordinary expansion of a Sorangium cellulosum genome from an alkaline milieu.</title>
        <authorList>
            <person name="Han K."/>
            <person name="Li Z.F."/>
            <person name="Peng R."/>
            <person name="Zhu L.P."/>
            <person name="Zhou T."/>
            <person name="Wang L.G."/>
            <person name="Li S.G."/>
            <person name="Zhang X.B."/>
            <person name="Hu W."/>
            <person name="Wu Z.H."/>
            <person name="Qin N."/>
            <person name="Li Y.Z."/>
        </authorList>
    </citation>
    <scope>NUCLEOTIDE SEQUENCE [LARGE SCALE GENOMIC DNA]</scope>
    <source>
        <strain evidence="9 10">So0157-2</strain>
    </source>
</reference>
<dbReference type="PROSITE" id="PS00108">
    <property type="entry name" value="PROTEIN_KINASE_ST"/>
    <property type="match status" value="1"/>
</dbReference>
<feature type="compositionally biased region" description="Low complexity" evidence="7">
    <location>
        <begin position="254"/>
        <end position="273"/>
    </location>
</feature>
<sequence>MISGDSAVVCRRCGADNSPFNPRCARCGAPLSAEPAARAESTLDLSSSGGGAAPGAPPDPFASTVLPLGRTAPAEAALPGAEAAPELRPGARLGRFEVLDRLGQGAMGVVVRARDPVLGRDVAIKVLGPEALGRSGTAQARARLVREAQAMARIKHPNVVTVHEVLTEGAQVLVVMEHVEGRTLRAFCAEARRPTAELVAAFLQAGEGLAEAHRAGLVHRDFKPDNVLVGEDGRVRVTDFGLVGLAGREDAAEPAEASPAAPSPAAATAAPNPADALTRAGSILGTPAYMAPEQHLGQPADARADQFAFCVSLWEALAGERPFGGETYGELRANVAAGRAREPPRGAIPAWIRRCLGRGLSADRDARYPDMAALLAALRRDPAAARRRGLAAATGIALAGLAAVGLFRQLRPNGICEGGDARLAGVWDEATKAKVRAAFAGTGRPHAEDTYRRVEGALDARARAWVAMYADSCEATRVRGEQSERLLDLRTACLERRRQEMTALAALFARGPDAEVLDRSVQASLALPGLAGCADAGALTAAIPPPEDAAARARVGALRGRLAEVRALAEAGKFGEALALARPIADEARAVGHAPIEAEALLALGRAQRDAHDTKAAEATLGEAARAASRARDDAVAAEAWTQLLYVIGYQEARHEGALALRLAAEGAVERNSDPAARARLSSMLALVLNEQGKHGEAAELAERALAGLKEALGPDHPDVAIAESRLGNVLVRVERFDDAERAFQRARSIQERILGPDHPTVALTFNSLGRVYTAQSRNREALPFIERAVAIQERALGPDHPFLAASLNNLGNALVMLGETDRARSAHERALAIRERALGPDHPDVASSHNNVGAVLEMQRKVAEAAPHYARALAIRERALGPDHSSLASTLANLASVLVAQKKHAEALPHLDRALAIQEKTAGPGSIGVASTLTGIASAYNEMGKPAEALPRAERALAIYAAKEKGVPPLELADTRLHAARALWGAGRDRKRAIALAIQARDAYAAEEGEYAKHALAEAKAWLAARGSAR</sequence>
<dbReference type="PANTHER" id="PTHR45641:SF19">
    <property type="entry name" value="NEPHROCYSTIN-3"/>
    <property type="match status" value="1"/>
</dbReference>
<evidence type="ECO:0000256" key="1">
    <source>
        <dbReference type="ARBA" id="ARBA00022737"/>
    </source>
</evidence>
<dbReference type="SMART" id="SM00028">
    <property type="entry name" value="TPR"/>
    <property type="match status" value="8"/>
</dbReference>
<dbReference type="SUPFAM" id="SSF48452">
    <property type="entry name" value="TPR-like"/>
    <property type="match status" value="3"/>
</dbReference>
<evidence type="ECO:0000256" key="2">
    <source>
        <dbReference type="ARBA" id="ARBA00022741"/>
    </source>
</evidence>
<dbReference type="EMBL" id="CP003969">
    <property type="protein sequence ID" value="AGP41059.1"/>
    <property type="molecule type" value="Genomic_DNA"/>
</dbReference>
<accession>S4Y872</accession>
<organism evidence="9 10">
    <name type="scientific">Sorangium cellulosum So0157-2</name>
    <dbReference type="NCBI Taxonomy" id="1254432"/>
    <lineage>
        <taxon>Bacteria</taxon>
        <taxon>Pseudomonadati</taxon>
        <taxon>Myxococcota</taxon>
        <taxon>Polyangia</taxon>
        <taxon>Polyangiales</taxon>
        <taxon>Polyangiaceae</taxon>
        <taxon>Sorangium</taxon>
    </lineage>
</organism>
<feature type="repeat" description="TPR" evidence="5">
    <location>
        <begin position="763"/>
        <end position="796"/>
    </location>
</feature>
<evidence type="ECO:0000256" key="3">
    <source>
        <dbReference type="ARBA" id="ARBA00022803"/>
    </source>
</evidence>
<dbReference type="Gene3D" id="1.25.40.10">
    <property type="entry name" value="Tetratricopeptide repeat domain"/>
    <property type="match status" value="2"/>
</dbReference>
<feature type="repeat" description="TPR" evidence="5">
    <location>
        <begin position="805"/>
        <end position="838"/>
    </location>
</feature>
<protein>
    <recommendedName>
        <fullName evidence="8">Protein kinase domain-containing protein</fullName>
    </recommendedName>
</protein>
<evidence type="ECO:0000256" key="5">
    <source>
        <dbReference type="PROSITE-ProRule" id="PRU00339"/>
    </source>
</evidence>
<dbReference type="PROSITE" id="PS00107">
    <property type="entry name" value="PROTEIN_KINASE_ATP"/>
    <property type="match status" value="1"/>
</dbReference>
<name>S4Y872_SORCE</name>
<dbReference type="AlphaFoldDB" id="S4Y872"/>
<evidence type="ECO:0000313" key="10">
    <source>
        <dbReference type="Proteomes" id="UP000014803"/>
    </source>
</evidence>
<dbReference type="STRING" id="1254432.SCE1572_45120"/>
<dbReference type="Gene3D" id="3.30.200.20">
    <property type="entry name" value="Phosphorylase Kinase, domain 1"/>
    <property type="match status" value="1"/>
</dbReference>
<dbReference type="Proteomes" id="UP000014803">
    <property type="component" value="Chromosome"/>
</dbReference>
<evidence type="ECO:0000256" key="6">
    <source>
        <dbReference type="PROSITE-ProRule" id="PRU10141"/>
    </source>
</evidence>
<feature type="region of interest" description="Disordered" evidence="7">
    <location>
        <begin position="251"/>
        <end position="273"/>
    </location>
</feature>
<dbReference type="Pfam" id="PF13424">
    <property type="entry name" value="TPR_12"/>
    <property type="match status" value="3"/>
</dbReference>
<dbReference type="PRINTS" id="PR00381">
    <property type="entry name" value="KINESINLIGHT"/>
</dbReference>
<dbReference type="KEGG" id="scu:SCE1572_45120"/>
<feature type="repeat" description="TPR" evidence="5">
    <location>
        <begin position="721"/>
        <end position="754"/>
    </location>
</feature>
<dbReference type="InterPro" id="IPR017441">
    <property type="entry name" value="Protein_kinase_ATP_BS"/>
</dbReference>
<dbReference type="GO" id="GO:0005524">
    <property type="term" value="F:ATP binding"/>
    <property type="evidence" value="ECO:0007669"/>
    <property type="project" value="UniProtKB-UniRule"/>
</dbReference>
<feature type="domain" description="Protein kinase" evidence="8">
    <location>
        <begin position="96"/>
        <end position="384"/>
    </location>
</feature>
<dbReference type="InterPro" id="IPR000719">
    <property type="entry name" value="Prot_kinase_dom"/>
</dbReference>
<dbReference type="Pfam" id="PF00069">
    <property type="entry name" value="Pkinase"/>
    <property type="match status" value="1"/>
</dbReference>
<dbReference type="CDD" id="cd14014">
    <property type="entry name" value="STKc_PknB_like"/>
    <property type="match status" value="1"/>
</dbReference>
<evidence type="ECO:0000256" key="7">
    <source>
        <dbReference type="SAM" id="MobiDB-lite"/>
    </source>
</evidence>
<dbReference type="PROSITE" id="PS50005">
    <property type="entry name" value="TPR"/>
    <property type="match status" value="3"/>
</dbReference>
<evidence type="ECO:0000259" key="8">
    <source>
        <dbReference type="PROSITE" id="PS50011"/>
    </source>
</evidence>
<proteinExistence type="predicted"/>
<dbReference type="HOGENOM" id="CLU_009368_0_0_7"/>
<feature type="region of interest" description="Disordered" evidence="7">
    <location>
        <begin position="38"/>
        <end position="63"/>
    </location>
</feature>
<keyword evidence="2 6" id="KW-0547">Nucleotide-binding</keyword>
<dbReference type="InterPro" id="IPR011009">
    <property type="entry name" value="Kinase-like_dom_sf"/>
</dbReference>
<dbReference type="GO" id="GO:0004672">
    <property type="term" value="F:protein kinase activity"/>
    <property type="evidence" value="ECO:0007669"/>
    <property type="project" value="InterPro"/>
</dbReference>
<gene>
    <name evidence="9" type="ORF">SCE1572_45120</name>
</gene>